<reference evidence="2" key="1">
    <citation type="submission" date="2022-11" db="EMBL/GenBank/DDBJ databases">
        <authorList>
            <person name="Petersen C."/>
        </authorList>
    </citation>
    <scope>NUCLEOTIDE SEQUENCE</scope>
    <source>
        <strain evidence="2">IBT 19713</strain>
    </source>
</reference>
<dbReference type="PANTHER" id="PTHR11786">
    <property type="entry name" value="N-HYDROXYARYLAMINE O-ACETYLTRANSFERASE"/>
    <property type="match status" value="1"/>
</dbReference>
<accession>A0A9W9NH06</accession>
<dbReference type="Gene3D" id="3.30.2140.20">
    <property type="match status" value="2"/>
</dbReference>
<evidence type="ECO:0000313" key="2">
    <source>
        <dbReference type="EMBL" id="KAJ5219583.1"/>
    </source>
</evidence>
<evidence type="ECO:0000313" key="3">
    <source>
        <dbReference type="Proteomes" id="UP001150941"/>
    </source>
</evidence>
<comment type="caution">
    <text evidence="2">The sequence shown here is derived from an EMBL/GenBank/DDBJ whole genome shotgun (WGS) entry which is preliminary data.</text>
</comment>
<dbReference type="GeneID" id="83205386"/>
<comment type="similarity">
    <text evidence="1">Belongs to the arylamine N-acetyltransferase family.</text>
</comment>
<dbReference type="OrthoDB" id="10260017at2759"/>
<evidence type="ECO:0008006" key="4">
    <source>
        <dbReference type="Google" id="ProtNLM"/>
    </source>
</evidence>
<name>A0A9W9NH06_9EURO</name>
<dbReference type="Pfam" id="PF00797">
    <property type="entry name" value="Acetyltransf_2"/>
    <property type="match status" value="1"/>
</dbReference>
<dbReference type="AlphaFoldDB" id="A0A9W9NH06"/>
<gene>
    <name evidence="2" type="ORF">N7468_008787</name>
</gene>
<dbReference type="InterPro" id="IPR053710">
    <property type="entry name" value="Arylamine_NAT_domain_sf"/>
</dbReference>
<protein>
    <recommendedName>
        <fullName evidence="4">Arylamine N-acetyltransferase</fullName>
    </recommendedName>
</protein>
<sequence>MASAFSQQQLSKYLRYMALPAQYAPYLDDPQSFPKTEEALTHLFRCQVTRFPYDNLTVHYSATHLANIDPAAIYNKFMGVGDAAPSHRGGYCLECSIFFHHVLKGLGILRLRNRRAQSQAYQWGAAGRAIRRRRSVRGDGPTRPLRLVSGYTVQNMGRQEVRLIYGNIPNQSRPEQKLWIYQYRNGPEMEWNSFYSFGEAEWFQVDFEVINRYTSWETFDLRNQWLVKFLRGGETGNLPVEEGEVVDAVDGEIAIVGKLMFVNGVVKLNLGGKTRVIHTCETEEDKRVAFKKYFLMDIDTQLK</sequence>
<organism evidence="2 3">
    <name type="scientific">Penicillium chermesinum</name>
    <dbReference type="NCBI Taxonomy" id="63820"/>
    <lineage>
        <taxon>Eukaryota</taxon>
        <taxon>Fungi</taxon>
        <taxon>Dikarya</taxon>
        <taxon>Ascomycota</taxon>
        <taxon>Pezizomycotina</taxon>
        <taxon>Eurotiomycetes</taxon>
        <taxon>Eurotiomycetidae</taxon>
        <taxon>Eurotiales</taxon>
        <taxon>Aspergillaceae</taxon>
        <taxon>Penicillium</taxon>
    </lineage>
</organism>
<dbReference type="SUPFAM" id="SSF54001">
    <property type="entry name" value="Cysteine proteinases"/>
    <property type="match status" value="1"/>
</dbReference>
<dbReference type="RefSeq" id="XP_058326413.1">
    <property type="nucleotide sequence ID" value="XM_058478083.1"/>
</dbReference>
<proteinExistence type="inferred from homology"/>
<keyword evidence="3" id="KW-1185">Reference proteome</keyword>
<dbReference type="Proteomes" id="UP001150941">
    <property type="component" value="Unassembled WGS sequence"/>
</dbReference>
<dbReference type="PANTHER" id="PTHR11786:SF0">
    <property type="entry name" value="ARYLAMINE N-ACETYLTRANSFERASE 4-RELATED"/>
    <property type="match status" value="1"/>
</dbReference>
<dbReference type="InterPro" id="IPR038765">
    <property type="entry name" value="Papain-like_cys_pep_sf"/>
</dbReference>
<dbReference type="GO" id="GO:0016407">
    <property type="term" value="F:acetyltransferase activity"/>
    <property type="evidence" value="ECO:0007669"/>
    <property type="project" value="InterPro"/>
</dbReference>
<reference evidence="2" key="2">
    <citation type="journal article" date="2023" name="IMA Fungus">
        <title>Comparative genomic study of the Penicillium genus elucidates a diverse pangenome and 15 lateral gene transfer events.</title>
        <authorList>
            <person name="Petersen C."/>
            <person name="Sorensen T."/>
            <person name="Nielsen M.R."/>
            <person name="Sondergaard T.E."/>
            <person name="Sorensen J.L."/>
            <person name="Fitzpatrick D.A."/>
            <person name="Frisvad J.C."/>
            <person name="Nielsen K.L."/>
        </authorList>
    </citation>
    <scope>NUCLEOTIDE SEQUENCE</scope>
    <source>
        <strain evidence="2">IBT 19713</strain>
    </source>
</reference>
<dbReference type="EMBL" id="JAPQKS010000007">
    <property type="protein sequence ID" value="KAJ5219583.1"/>
    <property type="molecule type" value="Genomic_DNA"/>
</dbReference>
<dbReference type="InterPro" id="IPR001447">
    <property type="entry name" value="Arylamine_N-AcTrfase"/>
</dbReference>
<evidence type="ECO:0000256" key="1">
    <source>
        <dbReference type="ARBA" id="ARBA00006547"/>
    </source>
</evidence>